<dbReference type="InterPro" id="IPR035940">
    <property type="entry name" value="CAP_sf"/>
</dbReference>
<sequence>HFKRHRALYNMLTTESQTDPQEEIVNAHNAYRRKVSPSGRNMLKMVIETWYNESKHFTYGEWPSSDDDFKTDHYTQ</sequence>
<comment type="caution">
    <text evidence="1">The sequence shown here is derived from an EMBL/GenBank/DDBJ whole genome shotgun (WGS) entry which is preliminary data.</text>
</comment>
<dbReference type="EMBL" id="LZPO01066123">
    <property type="protein sequence ID" value="OBS71077.1"/>
    <property type="molecule type" value="Genomic_DNA"/>
</dbReference>
<accession>A0A1A6H0D3</accession>
<organism evidence="1 2">
    <name type="scientific">Neotoma lepida</name>
    <name type="common">Desert woodrat</name>
    <dbReference type="NCBI Taxonomy" id="56216"/>
    <lineage>
        <taxon>Eukaryota</taxon>
        <taxon>Metazoa</taxon>
        <taxon>Chordata</taxon>
        <taxon>Craniata</taxon>
        <taxon>Vertebrata</taxon>
        <taxon>Euteleostomi</taxon>
        <taxon>Mammalia</taxon>
        <taxon>Eutheria</taxon>
        <taxon>Euarchontoglires</taxon>
        <taxon>Glires</taxon>
        <taxon>Rodentia</taxon>
        <taxon>Myomorpha</taxon>
        <taxon>Muroidea</taxon>
        <taxon>Cricetidae</taxon>
        <taxon>Neotominae</taxon>
        <taxon>Neotoma</taxon>
    </lineage>
</organism>
<feature type="non-terminal residue" evidence="1">
    <location>
        <position position="1"/>
    </location>
</feature>
<dbReference type="STRING" id="56216.A0A1A6H0D3"/>
<keyword evidence="2" id="KW-1185">Reference proteome</keyword>
<gene>
    <name evidence="1" type="ORF">A6R68_00382</name>
</gene>
<reference evidence="1 2" key="1">
    <citation type="submission" date="2016-06" db="EMBL/GenBank/DDBJ databases">
        <title>The Draft Genome Sequence and Annotation of the Desert Woodrat Neotoma lepida.</title>
        <authorList>
            <person name="Campbell M."/>
            <person name="Oakeson K.F."/>
            <person name="Yandell M."/>
            <person name="Halpert J.R."/>
            <person name="Dearing D."/>
        </authorList>
    </citation>
    <scope>NUCLEOTIDE SEQUENCE [LARGE SCALE GENOMIC DNA]</scope>
    <source>
        <strain evidence="1">417</strain>
        <tissue evidence="1">Liver</tissue>
    </source>
</reference>
<evidence type="ECO:0000313" key="2">
    <source>
        <dbReference type="Proteomes" id="UP000092124"/>
    </source>
</evidence>
<dbReference type="OrthoDB" id="737510at2759"/>
<dbReference type="AlphaFoldDB" id="A0A1A6H0D3"/>
<dbReference type="Gene3D" id="3.40.33.10">
    <property type="entry name" value="CAP"/>
    <property type="match status" value="1"/>
</dbReference>
<protein>
    <recommendedName>
        <fullName evidence="3">SCP domain-containing protein</fullName>
    </recommendedName>
</protein>
<proteinExistence type="predicted"/>
<evidence type="ECO:0000313" key="1">
    <source>
        <dbReference type="EMBL" id="OBS71077.1"/>
    </source>
</evidence>
<evidence type="ECO:0008006" key="3">
    <source>
        <dbReference type="Google" id="ProtNLM"/>
    </source>
</evidence>
<dbReference type="Proteomes" id="UP000092124">
    <property type="component" value="Unassembled WGS sequence"/>
</dbReference>
<dbReference type="SUPFAM" id="SSF55797">
    <property type="entry name" value="PR-1-like"/>
    <property type="match status" value="1"/>
</dbReference>
<name>A0A1A6H0D3_NEOLE</name>
<feature type="non-terminal residue" evidence="1">
    <location>
        <position position="76"/>
    </location>
</feature>